<evidence type="ECO:0000256" key="12">
    <source>
        <dbReference type="ARBA" id="ARBA00022804"/>
    </source>
</evidence>
<feature type="non-terminal residue" evidence="25">
    <location>
        <position position="177"/>
    </location>
</feature>
<keyword evidence="7" id="KW-1170">Fusion of virus membrane with host endosomal membrane</keyword>
<evidence type="ECO:0000256" key="14">
    <source>
        <dbReference type="ARBA" id="ARBA00022870"/>
    </source>
</evidence>
<dbReference type="GO" id="GO:0044186">
    <property type="term" value="C:host cell lipid droplet"/>
    <property type="evidence" value="ECO:0007669"/>
    <property type="project" value="UniProtKB-SubCell"/>
</dbReference>
<dbReference type="Pfam" id="PF01539">
    <property type="entry name" value="HCV_env"/>
    <property type="match status" value="1"/>
</dbReference>
<reference evidence="25" key="1">
    <citation type="journal article" date="2013" name="PLoS ONE">
        <title>Relevance of baseline viral genetic heterogeneity and host factors for treatment outcome prediction in hepatitis C virus 1b-infected patients.</title>
        <authorList>
            <person name="Saludes V."/>
            <person name="Bascunana E."/>
            <person name="Jordana-Lluch E."/>
            <person name="Casanovas S."/>
            <person name="Ardevol M."/>
            <person name="Soler E."/>
            <person name="Planas R."/>
            <person name="Ausina V."/>
            <person name="Martro E."/>
        </authorList>
    </citation>
    <scope>NUCLEOTIDE SEQUENCE</scope>
    <source>
        <strain evidence="25">162</strain>
    </source>
</reference>
<evidence type="ECO:0000256" key="18">
    <source>
        <dbReference type="ARBA" id="ARBA00023136"/>
    </source>
</evidence>
<dbReference type="EMBL" id="HF572674">
    <property type="protein sequence ID" value="CCQ26611.1"/>
    <property type="molecule type" value="Genomic_RNA"/>
</dbReference>
<evidence type="ECO:0000256" key="16">
    <source>
        <dbReference type="ARBA" id="ARBA00022890"/>
    </source>
</evidence>
<protein>
    <recommendedName>
        <fullName evidence="5">Genome polyprotein</fullName>
    </recommendedName>
</protein>
<dbReference type="GO" id="GO:0019062">
    <property type="term" value="P:virion attachment to host cell"/>
    <property type="evidence" value="ECO:0007669"/>
    <property type="project" value="UniProtKB-KW"/>
</dbReference>
<comment type="similarity">
    <text evidence="4">Belongs to the hepacivirus polyprotein family.</text>
</comment>
<dbReference type="InterPro" id="IPR002531">
    <property type="entry name" value="HCV_NS1"/>
</dbReference>
<evidence type="ECO:0000256" key="3">
    <source>
        <dbReference type="ARBA" id="ARBA00004563"/>
    </source>
</evidence>
<dbReference type="Pfam" id="PF01560">
    <property type="entry name" value="HCV_NS1"/>
    <property type="match status" value="1"/>
</dbReference>
<keyword evidence="19" id="KW-0325">Glycoprotein</keyword>
<evidence type="ECO:0000259" key="23">
    <source>
        <dbReference type="Pfam" id="PF01539"/>
    </source>
</evidence>
<evidence type="ECO:0000256" key="1">
    <source>
        <dbReference type="ARBA" id="ARBA00004338"/>
    </source>
</evidence>
<keyword evidence="12" id="KW-1161">Viral attachment to host cell</keyword>
<keyword evidence="10" id="KW-1162">Viral penetration into host cytoplasm</keyword>
<dbReference type="InterPro" id="IPR002519">
    <property type="entry name" value="HCV_Env"/>
</dbReference>
<keyword evidence="17" id="KW-1133">Transmembrane helix</keyword>
<feature type="domain" description="Hepatitis C virus Envelope glycoprotein E1" evidence="23">
    <location>
        <begin position="1"/>
        <end position="55"/>
    </location>
</feature>
<evidence type="ECO:0000256" key="5">
    <source>
        <dbReference type="ARBA" id="ARBA00020107"/>
    </source>
</evidence>
<evidence type="ECO:0000256" key="22">
    <source>
        <dbReference type="ARBA" id="ARBA00023296"/>
    </source>
</evidence>
<accession>T2I7X1</accession>
<keyword evidence="6" id="KW-1168">Fusion of virus membrane with host membrane</keyword>
<keyword evidence="13" id="KW-0946">Virion</keyword>
<evidence type="ECO:0000256" key="2">
    <source>
        <dbReference type="ARBA" id="ARBA00004482"/>
    </source>
</evidence>
<dbReference type="GO" id="GO:0075512">
    <property type="term" value="P:clathrin-dependent endocytosis of virus by host cell"/>
    <property type="evidence" value="ECO:0007669"/>
    <property type="project" value="UniProtKB-KW"/>
</dbReference>
<keyword evidence="8" id="KW-1165">Clathrin-mediated endocytosis of virus by host</keyword>
<keyword evidence="14" id="KW-1043">Host membrane</keyword>
<evidence type="ECO:0000256" key="20">
    <source>
        <dbReference type="ARBA" id="ARBA00023184"/>
    </source>
</evidence>
<organism evidence="25">
    <name type="scientific">Hepatitis C virus genotype 1b</name>
    <name type="common">HCV</name>
    <dbReference type="NCBI Taxonomy" id="31647"/>
    <lineage>
        <taxon>Viruses</taxon>
        <taxon>Riboviria</taxon>
        <taxon>Orthornavirae</taxon>
        <taxon>Kitrinoviricota</taxon>
        <taxon>Flasuviricetes</taxon>
        <taxon>Amarillovirales</taxon>
        <taxon>Flaviviridae</taxon>
        <taxon>Hepacivirus</taxon>
        <taxon>Hepacivirus hominis</taxon>
    </lineage>
</organism>
<evidence type="ECO:0000256" key="7">
    <source>
        <dbReference type="ARBA" id="ARBA00022510"/>
    </source>
</evidence>
<dbReference type="GO" id="GO:0044167">
    <property type="term" value="C:host cell endoplasmic reticulum membrane"/>
    <property type="evidence" value="ECO:0007669"/>
    <property type="project" value="UniProtKB-SubCell"/>
</dbReference>
<dbReference type="GO" id="GO:0055036">
    <property type="term" value="C:virion membrane"/>
    <property type="evidence" value="ECO:0007669"/>
    <property type="project" value="UniProtKB-SubCell"/>
</dbReference>
<keyword evidence="11" id="KW-0812">Transmembrane</keyword>
<proteinExistence type="inferred from homology"/>
<evidence type="ECO:0000259" key="24">
    <source>
        <dbReference type="Pfam" id="PF01560"/>
    </source>
</evidence>
<evidence type="ECO:0000256" key="9">
    <source>
        <dbReference type="ARBA" id="ARBA00022581"/>
    </source>
</evidence>
<evidence type="ECO:0000256" key="15">
    <source>
        <dbReference type="ARBA" id="ARBA00022879"/>
    </source>
</evidence>
<keyword evidence="15" id="KW-0261">Viral envelope protein</keyword>
<keyword evidence="22" id="KW-1160">Virus entry into host cell</keyword>
<evidence type="ECO:0000313" key="25">
    <source>
        <dbReference type="EMBL" id="CCQ26611.1"/>
    </source>
</evidence>
<keyword evidence="18" id="KW-0472">Membrane</keyword>
<evidence type="ECO:0000256" key="8">
    <source>
        <dbReference type="ARBA" id="ARBA00022570"/>
    </source>
</evidence>
<evidence type="ECO:0000256" key="19">
    <source>
        <dbReference type="ARBA" id="ARBA00023180"/>
    </source>
</evidence>
<keyword evidence="20" id="KW-1038">Host endoplasmic reticulum</keyword>
<keyword evidence="21" id="KW-1041">Host lipid droplet</keyword>
<evidence type="ECO:0000256" key="21">
    <source>
        <dbReference type="ARBA" id="ARBA00023190"/>
    </source>
</evidence>
<evidence type="ECO:0000256" key="4">
    <source>
        <dbReference type="ARBA" id="ARBA00008286"/>
    </source>
</evidence>
<evidence type="ECO:0000256" key="6">
    <source>
        <dbReference type="ARBA" id="ARBA00022506"/>
    </source>
</evidence>
<dbReference type="GO" id="GO:0039654">
    <property type="term" value="P:fusion of virus membrane with host endosome membrane"/>
    <property type="evidence" value="ECO:0007669"/>
    <property type="project" value="UniProtKB-KW"/>
</dbReference>
<sequence>PTTALVVSQLLRIPQAVVDMVAGAHWGVLAGLAYYSMVGNWAKVLIVMLLFAGVDGQTRVTGGETARTARGMVSLFTPGPSQKIQLINTNGSWHINRTALNCNDSLQTGFLAALFYAHKFNDSGCPERMASCRPIDKFAQGWGPITYDESGSPDQRPYCWHYAPRPCGIVPASQVCG</sequence>
<feature type="domain" description="Hepatitis C virus Non-structural protein E2/NS1" evidence="24">
    <location>
        <begin position="60"/>
        <end position="177"/>
    </location>
</feature>
<feature type="non-terminal residue" evidence="25">
    <location>
        <position position="1"/>
    </location>
</feature>
<evidence type="ECO:0000256" key="17">
    <source>
        <dbReference type="ARBA" id="ARBA00022989"/>
    </source>
</evidence>
<keyword evidence="16" id="KW-1164">Virus endocytosis by host</keyword>
<evidence type="ECO:0000256" key="10">
    <source>
        <dbReference type="ARBA" id="ARBA00022595"/>
    </source>
</evidence>
<dbReference type="GO" id="GO:0019031">
    <property type="term" value="C:viral envelope"/>
    <property type="evidence" value="ECO:0007669"/>
    <property type="project" value="UniProtKB-KW"/>
</dbReference>
<comment type="subcellular location">
    <subcellularLocation>
        <location evidence="2">Host endoplasmic reticulum membrane</location>
        <topology evidence="2">Single-pass type I membrane protein</topology>
    </subcellularLocation>
    <subcellularLocation>
        <location evidence="1">Host lipid droplet</location>
    </subcellularLocation>
    <subcellularLocation>
        <location evidence="3">Virion membrane</location>
        <topology evidence="3">Single-pass type I membrane protein</topology>
    </subcellularLocation>
</comment>
<keyword evidence="9" id="KW-0945">Host-virus interaction</keyword>
<evidence type="ECO:0000256" key="13">
    <source>
        <dbReference type="ARBA" id="ARBA00022844"/>
    </source>
</evidence>
<name>T2I7X1_HCV1B</name>
<evidence type="ECO:0000256" key="11">
    <source>
        <dbReference type="ARBA" id="ARBA00022692"/>
    </source>
</evidence>